<evidence type="ECO:0000256" key="9">
    <source>
        <dbReference type="ARBA" id="ARBA00048933"/>
    </source>
</evidence>
<feature type="binding site" evidence="11">
    <location>
        <position position="376"/>
    </location>
    <ligand>
        <name>FAD</name>
        <dbReference type="ChEBI" id="CHEBI:57692"/>
    </ligand>
</feature>
<evidence type="ECO:0000256" key="7">
    <source>
        <dbReference type="ARBA" id="ARBA00022982"/>
    </source>
</evidence>
<name>A0A1D8N7V0_YARLL</name>
<evidence type="ECO:0000313" key="14">
    <source>
        <dbReference type="EMBL" id="AOW01714.1"/>
    </source>
</evidence>
<evidence type="ECO:0000256" key="11">
    <source>
        <dbReference type="PIRSR" id="PIRSR000362-1"/>
    </source>
</evidence>
<reference evidence="14 15" key="1">
    <citation type="journal article" date="2016" name="PLoS ONE">
        <title>Sequence Assembly of Yarrowia lipolytica Strain W29/CLIB89 Shows Transposable Element Diversity.</title>
        <authorList>
            <person name="Magnan C."/>
            <person name="Yu J."/>
            <person name="Chang I."/>
            <person name="Jahn E."/>
            <person name="Kanomata Y."/>
            <person name="Wu J."/>
            <person name="Zeller M."/>
            <person name="Oakes M."/>
            <person name="Baldi P."/>
            <person name="Sandmeyer S."/>
        </authorList>
    </citation>
    <scope>NUCLEOTIDE SEQUENCE [LARGE SCALE GENOMIC DNA]</scope>
    <source>
        <strain evidence="15">CLIB89(W29)</strain>
    </source>
</reference>
<comment type="catalytic activity">
    <reaction evidence="9 10">
        <text>2 reduced [adrenodoxin] + NADP(+) + H(+) = 2 oxidized [adrenodoxin] + NADPH</text>
        <dbReference type="Rhea" id="RHEA:42312"/>
        <dbReference type="Rhea" id="RHEA-COMP:9998"/>
        <dbReference type="Rhea" id="RHEA-COMP:9999"/>
        <dbReference type="ChEBI" id="CHEBI:15378"/>
        <dbReference type="ChEBI" id="CHEBI:33737"/>
        <dbReference type="ChEBI" id="CHEBI:33738"/>
        <dbReference type="ChEBI" id="CHEBI:57783"/>
        <dbReference type="ChEBI" id="CHEBI:58349"/>
        <dbReference type="EC" id="1.18.1.6"/>
    </reaction>
</comment>
<keyword evidence="3" id="KW-0813">Transport</keyword>
<keyword evidence="10" id="KW-0496">Mitochondrion</keyword>
<evidence type="ECO:0000256" key="5">
    <source>
        <dbReference type="ARBA" id="ARBA00022827"/>
    </source>
</evidence>
<evidence type="ECO:0000256" key="3">
    <source>
        <dbReference type="ARBA" id="ARBA00022448"/>
    </source>
</evidence>
<dbReference type="GO" id="GO:0006879">
    <property type="term" value="P:intracellular iron ion homeostasis"/>
    <property type="evidence" value="ECO:0007669"/>
    <property type="project" value="EnsemblFungi"/>
</dbReference>
<feature type="binding site" evidence="12">
    <location>
        <position position="383"/>
    </location>
    <ligand>
        <name>NADP(+)</name>
        <dbReference type="ChEBI" id="CHEBI:58349"/>
    </ligand>
</feature>
<dbReference type="PANTHER" id="PTHR48467:SF1">
    <property type="entry name" value="GLUTAMATE SYNTHASE 1 [NADH], CHLOROPLASTIC-LIKE"/>
    <property type="match status" value="1"/>
</dbReference>
<proteinExistence type="inferred from homology"/>
<evidence type="ECO:0000256" key="4">
    <source>
        <dbReference type="ARBA" id="ARBA00022630"/>
    </source>
</evidence>
<keyword evidence="8 10" id="KW-0560">Oxidoreductase</keyword>
<organism evidence="14 15">
    <name type="scientific">Yarrowia lipolytica</name>
    <name type="common">Candida lipolytica</name>
    <dbReference type="NCBI Taxonomy" id="4952"/>
    <lineage>
        <taxon>Eukaryota</taxon>
        <taxon>Fungi</taxon>
        <taxon>Dikarya</taxon>
        <taxon>Ascomycota</taxon>
        <taxon>Saccharomycotina</taxon>
        <taxon>Dipodascomycetes</taxon>
        <taxon>Dipodascales</taxon>
        <taxon>Dipodascales incertae sedis</taxon>
        <taxon>Yarrowia</taxon>
    </lineage>
</organism>
<feature type="domain" description="FAD/NAD(P)-binding" evidence="13">
    <location>
        <begin position="16"/>
        <end position="173"/>
    </location>
</feature>
<accession>A0A1D8N7V0</accession>
<dbReference type="Proteomes" id="UP000182444">
    <property type="component" value="Chromosome 1B"/>
</dbReference>
<dbReference type="PIRSF" id="PIRSF000362">
    <property type="entry name" value="FNR"/>
    <property type="match status" value="1"/>
</dbReference>
<dbReference type="SUPFAM" id="SSF51971">
    <property type="entry name" value="Nucleotide-binding domain"/>
    <property type="match status" value="1"/>
</dbReference>
<dbReference type="Gene3D" id="3.40.50.720">
    <property type="entry name" value="NAD(P)-binding Rossmann-like Domain"/>
    <property type="match status" value="1"/>
</dbReference>
<evidence type="ECO:0000256" key="1">
    <source>
        <dbReference type="ARBA" id="ARBA00001974"/>
    </source>
</evidence>
<dbReference type="RefSeq" id="XP_500902.3">
    <property type="nucleotide sequence ID" value="XM_500902.3"/>
</dbReference>
<evidence type="ECO:0000256" key="2">
    <source>
        <dbReference type="ARBA" id="ARBA00008312"/>
    </source>
</evidence>
<keyword evidence="6 10" id="KW-0521">NADP</keyword>
<dbReference type="GO" id="GO:0006744">
    <property type="term" value="P:ubiquinone biosynthetic process"/>
    <property type="evidence" value="ECO:0007669"/>
    <property type="project" value="EnsemblFungi"/>
</dbReference>
<dbReference type="OMA" id="RFNFIGN"/>
<protein>
    <recommendedName>
        <fullName evidence="10">NADPH:adrenodoxin oxidoreductase, mitochondrial</fullName>
        <ecNumber evidence="10">1.18.1.6</ecNumber>
    </recommendedName>
</protein>
<dbReference type="EMBL" id="CP017554">
    <property type="protein sequence ID" value="AOW01714.1"/>
    <property type="molecule type" value="Genomic_DNA"/>
</dbReference>
<dbReference type="GO" id="GO:0004324">
    <property type="term" value="F:ferredoxin-NADP+ reductase activity"/>
    <property type="evidence" value="ECO:0007669"/>
    <property type="project" value="EnsemblFungi"/>
</dbReference>
<feature type="binding site" evidence="11">
    <location>
        <position position="54"/>
    </location>
    <ligand>
        <name>FAD</name>
        <dbReference type="ChEBI" id="CHEBI:57692"/>
    </ligand>
</feature>
<keyword evidence="7" id="KW-0249">Electron transport</keyword>
<dbReference type="Gene3D" id="3.50.50.60">
    <property type="entry name" value="FAD/NAD(P)-binding domain"/>
    <property type="match status" value="1"/>
</dbReference>
<keyword evidence="5 10" id="KW-0274">FAD</keyword>
<dbReference type="PRINTS" id="PR00419">
    <property type="entry name" value="ADXRDTASE"/>
</dbReference>
<dbReference type="GO" id="GO:0005743">
    <property type="term" value="C:mitochondrial inner membrane"/>
    <property type="evidence" value="ECO:0007669"/>
    <property type="project" value="EnsemblFungi"/>
</dbReference>
<evidence type="ECO:0000259" key="13">
    <source>
        <dbReference type="Pfam" id="PF07992"/>
    </source>
</evidence>
<dbReference type="InterPro" id="IPR055275">
    <property type="entry name" value="Ferredox_Rdtase"/>
</dbReference>
<feature type="binding site" evidence="11">
    <location>
        <position position="25"/>
    </location>
    <ligand>
        <name>FAD</name>
        <dbReference type="ChEBI" id="CHEBI:57692"/>
    </ligand>
</feature>
<dbReference type="VEuPathDB" id="FungiDB:YALI0_B14839g"/>
<gene>
    <name evidence="14" type="ORF">YALI1_B19490g</name>
</gene>
<dbReference type="VEuPathDB" id="FungiDB:YALI1_B19490g"/>
<feature type="binding site" evidence="11">
    <location>
        <position position="90"/>
    </location>
    <ligand>
        <name>FAD</name>
        <dbReference type="ChEBI" id="CHEBI:57692"/>
    </ligand>
</feature>
<evidence type="ECO:0000256" key="6">
    <source>
        <dbReference type="ARBA" id="ARBA00022857"/>
    </source>
</evidence>
<feature type="binding site" evidence="12">
    <location>
        <position position="218"/>
    </location>
    <ligand>
        <name>NADP(+)</name>
        <dbReference type="ChEBI" id="CHEBI:58349"/>
    </ligand>
</feature>
<comment type="similarity">
    <text evidence="2 10">Belongs to the ferredoxin--NADP reductase type 1 family.</text>
</comment>
<dbReference type="InterPro" id="IPR023753">
    <property type="entry name" value="FAD/NAD-binding_dom"/>
</dbReference>
<dbReference type="InterPro" id="IPR036188">
    <property type="entry name" value="FAD/NAD-bd_sf"/>
</dbReference>
<dbReference type="AlphaFoldDB" id="A0A1D8N7V0"/>
<comment type="subcellular location">
    <subcellularLocation>
        <location evidence="10">Mitochondrion</location>
    </subcellularLocation>
</comment>
<dbReference type="EC" id="1.18.1.6" evidence="10"/>
<dbReference type="eggNOG" id="KOG1800">
    <property type="taxonomic scope" value="Eukaryota"/>
</dbReference>
<dbReference type="FunFam" id="3.50.50.60:FF:000229">
    <property type="entry name" value="NADPH:adrenodoxin oxidoreductase, mitochondrial"/>
    <property type="match status" value="1"/>
</dbReference>
<feature type="binding site" evidence="12">
    <location>
        <begin position="206"/>
        <end position="207"/>
    </location>
    <ligand>
        <name>NADP(+)</name>
        <dbReference type="ChEBI" id="CHEBI:58349"/>
    </ligand>
</feature>
<feature type="binding site" evidence="11">
    <location>
        <position position="46"/>
    </location>
    <ligand>
        <name>FAD</name>
        <dbReference type="ChEBI" id="CHEBI:57692"/>
    </ligand>
</feature>
<dbReference type="KEGG" id="yli:2907349"/>
<comment type="cofactor">
    <cofactor evidence="1 10 11">
        <name>FAD</name>
        <dbReference type="ChEBI" id="CHEBI:57692"/>
    </cofactor>
</comment>
<dbReference type="GeneID" id="2907349"/>
<sequence>MIRSVRHLSTLRSTPRVAVVGAGPAGFYTAHRLLKLQPDTKIDLFESLPVPYGLARHGVAPDHPEVKNCQDTFDEVGNDPRVQFFGNVTVGDTLPVSKLRDNYNAVVLSYGTHTDRKLGIPGEDLPGVISARTFVNWYNGHPEHESLNPPLHKAETVTIVGNGNVALDIARILLSPLDHLKSTDITQQAYETLKTSKVKRVRIMARRGLLESAFTIKEIRELFKLPDTGFVAFPHTKWDDVLAAHKSYKRPLSRIVKLIEEYNLKAKQRDPAHASTLKQWSLDYLLSPKEVIANPDDPELVKTLIATENKLVSADGSGRIGVEPTGVTESFDTDLIFTSIGYASTPLEGIPFDDRKSVIPSSRGRVTDNGVYAAGWVKNGPTGVIATTMADSFDTAQAISDDITAGKLDGAKSGSDNLTQYLEDAISWDQWKKLEAHEHSQGDAAGKPREKVNNVAKMLEIARQ</sequence>
<dbReference type="InterPro" id="IPR021163">
    <property type="entry name" value="Ferredox_Rdtase_adrenod"/>
</dbReference>
<dbReference type="PANTHER" id="PTHR48467">
    <property type="entry name" value="GLUTAMATE SYNTHASE 1 [NADH], CHLOROPLASTIC-LIKE"/>
    <property type="match status" value="1"/>
</dbReference>
<feature type="binding site" evidence="11">
    <location>
        <begin position="383"/>
        <end position="385"/>
    </location>
    <ligand>
        <name>FAD</name>
        <dbReference type="ChEBI" id="CHEBI:57692"/>
    </ligand>
</feature>
<evidence type="ECO:0000256" key="8">
    <source>
        <dbReference type="ARBA" id="ARBA00023002"/>
    </source>
</evidence>
<evidence type="ECO:0000313" key="15">
    <source>
        <dbReference type="Proteomes" id="UP000182444"/>
    </source>
</evidence>
<dbReference type="Pfam" id="PF07992">
    <property type="entry name" value="Pyr_redox_2"/>
    <property type="match status" value="1"/>
</dbReference>
<keyword evidence="4 10" id="KW-0285">Flavoprotein</keyword>
<evidence type="ECO:0000256" key="12">
    <source>
        <dbReference type="PIRSR" id="PIRSR000362-2"/>
    </source>
</evidence>
<feature type="binding site" evidence="12">
    <location>
        <begin position="162"/>
        <end position="165"/>
    </location>
    <ligand>
        <name>NADP(+)</name>
        <dbReference type="ChEBI" id="CHEBI:58349"/>
    </ligand>
</feature>
<evidence type="ECO:0000256" key="10">
    <source>
        <dbReference type="PIRNR" id="PIRNR000362"/>
    </source>
</evidence>